<dbReference type="SUPFAM" id="SSF81653">
    <property type="entry name" value="Calcium ATPase, transduction domain A"/>
    <property type="match status" value="1"/>
</dbReference>
<dbReference type="SUPFAM" id="SSF81660">
    <property type="entry name" value="Metal cation-transporting ATPase, ATP-binding domain N"/>
    <property type="match status" value="1"/>
</dbReference>
<dbReference type="Gene3D" id="2.70.150.10">
    <property type="entry name" value="Calcium-transporting ATPase, cytoplasmic transduction domain A"/>
    <property type="match status" value="1"/>
</dbReference>
<dbReference type="InterPro" id="IPR004014">
    <property type="entry name" value="ATPase_P-typ_cation-transptr_N"/>
</dbReference>
<evidence type="ECO:0000256" key="7">
    <source>
        <dbReference type="ARBA" id="ARBA00022967"/>
    </source>
</evidence>
<evidence type="ECO:0000256" key="2">
    <source>
        <dbReference type="ARBA" id="ARBA00005675"/>
    </source>
</evidence>
<dbReference type="Pfam" id="PF00689">
    <property type="entry name" value="Cation_ATPase_C"/>
    <property type="match status" value="1"/>
</dbReference>
<dbReference type="NCBIfam" id="TIGR01494">
    <property type="entry name" value="ATPase_P-type"/>
    <property type="match status" value="2"/>
</dbReference>
<gene>
    <name evidence="13" type="ORF">H9651_03430</name>
</gene>
<evidence type="ECO:0000313" key="13">
    <source>
        <dbReference type="EMBL" id="MBD7956682.1"/>
    </source>
</evidence>
<evidence type="ECO:0000313" key="14">
    <source>
        <dbReference type="Proteomes" id="UP000648352"/>
    </source>
</evidence>
<evidence type="ECO:0000259" key="12">
    <source>
        <dbReference type="SMART" id="SM00831"/>
    </source>
</evidence>
<dbReference type="RefSeq" id="WP_191717706.1">
    <property type="nucleotide sequence ID" value="NZ_JACSQP010000002.1"/>
</dbReference>
<dbReference type="InterPro" id="IPR001757">
    <property type="entry name" value="P_typ_ATPase"/>
</dbReference>
<dbReference type="InterPro" id="IPR023299">
    <property type="entry name" value="ATPase_P-typ_cyto_dom_N"/>
</dbReference>
<feature type="transmembrane region" description="Helical" evidence="11">
    <location>
        <begin position="63"/>
        <end position="83"/>
    </location>
</feature>
<dbReference type="InterPro" id="IPR044492">
    <property type="entry name" value="P_typ_ATPase_HD_dom"/>
</dbReference>
<dbReference type="InterPro" id="IPR050510">
    <property type="entry name" value="Cation_transp_ATPase_P-type"/>
</dbReference>
<dbReference type="SMART" id="SM00831">
    <property type="entry name" value="Cation_ATPase_N"/>
    <property type="match status" value="1"/>
</dbReference>
<dbReference type="Gene3D" id="3.40.1110.10">
    <property type="entry name" value="Calcium-transporting ATPase, cytoplasmic domain N"/>
    <property type="match status" value="1"/>
</dbReference>
<dbReference type="PROSITE" id="PS00154">
    <property type="entry name" value="ATPASE_E1_E2"/>
    <property type="match status" value="1"/>
</dbReference>
<feature type="transmembrane region" description="Helical" evidence="11">
    <location>
        <begin position="35"/>
        <end position="57"/>
    </location>
</feature>
<evidence type="ECO:0000256" key="10">
    <source>
        <dbReference type="ARBA" id="ARBA00049360"/>
    </source>
</evidence>
<protein>
    <submittedName>
        <fullName evidence="13">Cation-transporting P-type ATPase</fullName>
    </submittedName>
</protein>
<dbReference type="InterPro" id="IPR006068">
    <property type="entry name" value="ATPase_P-typ_cation-transptr_C"/>
</dbReference>
<dbReference type="SUPFAM" id="SSF81665">
    <property type="entry name" value="Calcium ATPase, transmembrane domain M"/>
    <property type="match status" value="1"/>
</dbReference>
<name>A0ABR8RZN9_9MICO</name>
<dbReference type="PRINTS" id="PR00121">
    <property type="entry name" value="NAKATPASE"/>
</dbReference>
<evidence type="ECO:0000256" key="8">
    <source>
        <dbReference type="ARBA" id="ARBA00022989"/>
    </source>
</evidence>
<accession>A0ABR8RZN9</accession>
<dbReference type="Gene3D" id="1.20.1110.10">
    <property type="entry name" value="Calcium-transporting ATPase, transmembrane domain"/>
    <property type="match status" value="1"/>
</dbReference>
<dbReference type="InterPro" id="IPR059000">
    <property type="entry name" value="ATPase_P-type_domA"/>
</dbReference>
<feature type="transmembrane region" description="Helical" evidence="11">
    <location>
        <begin position="242"/>
        <end position="266"/>
    </location>
</feature>
<evidence type="ECO:0000256" key="5">
    <source>
        <dbReference type="ARBA" id="ARBA00022741"/>
    </source>
</evidence>
<comment type="subcellular location">
    <subcellularLocation>
        <location evidence="1">Cell membrane</location>
        <topology evidence="1">Multi-pass membrane protein</topology>
    </subcellularLocation>
</comment>
<comment type="similarity">
    <text evidence="2">Belongs to the cation transport ATPase (P-type) (TC 3.A.3) family. Type IIA subfamily.</text>
</comment>
<dbReference type="Proteomes" id="UP000648352">
    <property type="component" value="Unassembled WGS sequence"/>
</dbReference>
<keyword evidence="3" id="KW-1003">Cell membrane</keyword>
<dbReference type="Gene3D" id="3.40.50.1000">
    <property type="entry name" value="HAD superfamily/HAD-like"/>
    <property type="match status" value="1"/>
</dbReference>
<feature type="domain" description="Cation-transporting P-type ATPase N-terminal" evidence="12">
    <location>
        <begin position="1"/>
        <end position="60"/>
    </location>
</feature>
<dbReference type="PRINTS" id="PR00119">
    <property type="entry name" value="CATATPASE"/>
</dbReference>
<evidence type="ECO:0000256" key="3">
    <source>
        <dbReference type="ARBA" id="ARBA00022475"/>
    </source>
</evidence>
<dbReference type="PANTHER" id="PTHR43294">
    <property type="entry name" value="SODIUM/POTASSIUM-TRANSPORTING ATPASE SUBUNIT ALPHA"/>
    <property type="match status" value="1"/>
</dbReference>
<keyword evidence="4 11" id="KW-0812">Transmembrane</keyword>
<keyword evidence="9 11" id="KW-0472">Membrane</keyword>
<comment type="catalytic activity">
    <reaction evidence="10">
        <text>ATP + H2O = ADP + phosphate + H(+)</text>
        <dbReference type="Rhea" id="RHEA:13065"/>
        <dbReference type="ChEBI" id="CHEBI:15377"/>
        <dbReference type="ChEBI" id="CHEBI:15378"/>
        <dbReference type="ChEBI" id="CHEBI:30616"/>
        <dbReference type="ChEBI" id="CHEBI:43474"/>
        <dbReference type="ChEBI" id="CHEBI:456216"/>
    </reaction>
</comment>
<keyword evidence="8 11" id="KW-1133">Transmembrane helix</keyword>
<keyword evidence="14" id="KW-1185">Reference proteome</keyword>
<dbReference type="Pfam" id="PF00690">
    <property type="entry name" value="Cation_ATPase_N"/>
    <property type="match status" value="1"/>
</dbReference>
<feature type="transmembrane region" description="Helical" evidence="11">
    <location>
        <begin position="815"/>
        <end position="834"/>
    </location>
</feature>
<comment type="caution">
    <text evidence="13">The sequence shown here is derived from an EMBL/GenBank/DDBJ whole genome shotgun (WGS) entry which is preliminary data.</text>
</comment>
<feature type="transmembrane region" description="Helical" evidence="11">
    <location>
        <begin position="741"/>
        <end position="761"/>
    </location>
</feature>
<dbReference type="Pfam" id="PF00122">
    <property type="entry name" value="E1-E2_ATPase"/>
    <property type="match status" value="1"/>
</dbReference>
<dbReference type="SFLD" id="SFLDF00027">
    <property type="entry name" value="p-type_atpase"/>
    <property type="match status" value="1"/>
</dbReference>
<organism evidence="13 14">
    <name type="scientific">Microbacterium pullorum</name>
    <dbReference type="NCBI Taxonomy" id="2762236"/>
    <lineage>
        <taxon>Bacteria</taxon>
        <taxon>Bacillati</taxon>
        <taxon>Actinomycetota</taxon>
        <taxon>Actinomycetes</taxon>
        <taxon>Micrococcales</taxon>
        <taxon>Microbacteriaceae</taxon>
        <taxon>Microbacterium</taxon>
    </lineage>
</organism>
<sequence>MSTMTGLSPGEVSERMRRFGPNVVARRAKVPPWRLFLHQLTHLLAVLLWVAAGLALLAGTVPLAIAIVVIVVLNATFAFAQEFRADRSAERLRDLLPASTRVIRGGVECEIPAADLVPQDLVVLSAGDRVAADLEVIDADDLELDESMVTGESMPVPRVAGDALLGGTFVVQGEARAVVASTGAQTALAAIDRLSASATRPPSPLTLQLNRVVRVVALIAGATGVLLGAAALVLGLPVTDAFIFAVGVAVALVPEGLLPTVTLSLARGAEQMAESNALVRRLDAVETLGATTFICTDKTGTLTQNRMNVVSVVTVQGTVDIAGDGYDPVASVIGPPEATDLVGGIAAAALRCVTGRAVAQGTQWVAQGDPLDAAIHALVLRTGGAAEPAGDRTPYTADRMISSSLDGAIVSVLGAPESVFSRCESVSQEMRDELGRLSGEGLRILAVASREWDGAMAAEGEHGLALRGLLAIQDPPRPGVEAALHTCREAGIRIAMLTGDHPRTAAAIARQVGLLGPRGVVLDGPSLPADDTALADAIDHDDGVVVARATPADKFRIARALRGHGHVVAMTGDGVNDAPALREADVGIAMGANGSDVAREAADAVLLDDHFATIVVAIALGRATVQNVRRFLTYHLTDNVAELAPFAVWALSGGAVPLAIGVLQVLALDIASDMLPALALGAEPARAEAMSGRRRRGVVDRPLLLRAFLVLGPTEAVIAMSGFLVVLIAGGWSLGELPDAALLSAASGTAFAAIVLGQAANAYACRSARRPVWRVPLRGNPLVTYAVLAQLVLLLIFLAVPFMAELLGGTWPPPLGWGIALTAVPAIVGVDGLAKHLARRRAARGAG</sequence>
<keyword evidence="7" id="KW-1278">Translocase</keyword>
<dbReference type="InterPro" id="IPR036412">
    <property type="entry name" value="HAD-like_sf"/>
</dbReference>
<evidence type="ECO:0000256" key="1">
    <source>
        <dbReference type="ARBA" id="ARBA00004651"/>
    </source>
</evidence>
<evidence type="ECO:0000256" key="6">
    <source>
        <dbReference type="ARBA" id="ARBA00022840"/>
    </source>
</evidence>
<feature type="transmembrane region" description="Helical" evidence="11">
    <location>
        <begin position="782"/>
        <end position="803"/>
    </location>
</feature>
<dbReference type="InterPro" id="IPR023298">
    <property type="entry name" value="ATPase_P-typ_TM_dom_sf"/>
</dbReference>
<dbReference type="InterPro" id="IPR008250">
    <property type="entry name" value="ATPase_P-typ_transduc_dom_A_sf"/>
</dbReference>
<dbReference type="EMBL" id="JACSQP010000002">
    <property type="protein sequence ID" value="MBD7956682.1"/>
    <property type="molecule type" value="Genomic_DNA"/>
</dbReference>
<dbReference type="Pfam" id="PF00702">
    <property type="entry name" value="Hydrolase"/>
    <property type="match status" value="1"/>
</dbReference>
<feature type="transmembrane region" description="Helical" evidence="11">
    <location>
        <begin position="703"/>
        <end position="729"/>
    </location>
</feature>
<dbReference type="InterPro" id="IPR018303">
    <property type="entry name" value="ATPase_P-typ_P_site"/>
</dbReference>
<dbReference type="PANTHER" id="PTHR43294:SF21">
    <property type="entry name" value="CATION TRANSPORTING ATPASE"/>
    <property type="match status" value="1"/>
</dbReference>
<dbReference type="SFLD" id="SFLDG00002">
    <property type="entry name" value="C1.7:_P-type_atpase_like"/>
    <property type="match status" value="1"/>
</dbReference>
<keyword evidence="6" id="KW-0067">ATP-binding</keyword>
<evidence type="ECO:0000256" key="9">
    <source>
        <dbReference type="ARBA" id="ARBA00023136"/>
    </source>
</evidence>
<evidence type="ECO:0000256" key="11">
    <source>
        <dbReference type="SAM" id="Phobius"/>
    </source>
</evidence>
<reference evidence="13 14" key="1">
    <citation type="submission" date="2020-08" db="EMBL/GenBank/DDBJ databases">
        <title>A Genomic Blueprint of the Chicken Gut Microbiome.</title>
        <authorList>
            <person name="Gilroy R."/>
            <person name="Ravi A."/>
            <person name="Getino M."/>
            <person name="Pursley I."/>
            <person name="Horton D.L."/>
            <person name="Alikhan N.-F."/>
            <person name="Baker D."/>
            <person name="Gharbi K."/>
            <person name="Hall N."/>
            <person name="Watson M."/>
            <person name="Adriaenssens E.M."/>
            <person name="Foster-Nyarko E."/>
            <person name="Jarju S."/>
            <person name="Secka A."/>
            <person name="Antonio M."/>
            <person name="Oren A."/>
            <person name="Chaudhuri R."/>
            <person name="La Ragione R.M."/>
            <person name="Hildebrand F."/>
            <person name="Pallen M.J."/>
        </authorList>
    </citation>
    <scope>NUCLEOTIDE SEQUENCE [LARGE SCALE GENOMIC DNA]</scope>
    <source>
        <strain evidence="13 14">Sa4CUA7</strain>
    </source>
</reference>
<dbReference type="SFLD" id="SFLDS00003">
    <property type="entry name" value="Haloacid_Dehalogenase"/>
    <property type="match status" value="1"/>
</dbReference>
<dbReference type="InterPro" id="IPR023214">
    <property type="entry name" value="HAD_sf"/>
</dbReference>
<feature type="transmembrane region" description="Helical" evidence="11">
    <location>
        <begin position="215"/>
        <end position="236"/>
    </location>
</feature>
<dbReference type="SUPFAM" id="SSF56784">
    <property type="entry name" value="HAD-like"/>
    <property type="match status" value="1"/>
</dbReference>
<keyword evidence="5" id="KW-0547">Nucleotide-binding</keyword>
<evidence type="ECO:0000256" key="4">
    <source>
        <dbReference type="ARBA" id="ARBA00022692"/>
    </source>
</evidence>
<proteinExistence type="inferred from homology"/>